<dbReference type="RefSeq" id="WP_254165023.1">
    <property type="nucleotide sequence ID" value="NZ_JANAFB010000004.1"/>
</dbReference>
<sequence>MSHTAPTIELLTSPGCHLCEAARADLDQVVEPLGLTWTEVDVTLDPELLRRFAEEIPVVMIEGVPRDFWRVDRPRITRILTGLLEGRDPEA</sequence>
<dbReference type="InterPro" id="IPR008554">
    <property type="entry name" value="Glutaredoxin-like"/>
</dbReference>
<dbReference type="SUPFAM" id="SSF52833">
    <property type="entry name" value="Thioredoxin-like"/>
    <property type="match status" value="1"/>
</dbReference>
<dbReference type="Proteomes" id="UP001139502">
    <property type="component" value="Unassembled WGS sequence"/>
</dbReference>
<dbReference type="AlphaFoldDB" id="A0A9X2KGN8"/>
<proteinExistence type="predicted"/>
<dbReference type="InterPro" id="IPR036249">
    <property type="entry name" value="Thioredoxin-like_sf"/>
</dbReference>
<name>A0A9X2KGN8_9MICC</name>
<accession>A0A9X2KGN8</accession>
<organism evidence="1 2">
    <name type="scientific">Rothia santali</name>
    <dbReference type="NCBI Taxonomy" id="2949643"/>
    <lineage>
        <taxon>Bacteria</taxon>
        <taxon>Bacillati</taxon>
        <taxon>Actinomycetota</taxon>
        <taxon>Actinomycetes</taxon>
        <taxon>Micrococcales</taxon>
        <taxon>Micrococcaceae</taxon>
        <taxon>Rothia</taxon>
    </lineage>
</organism>
<comment type="caution">
    <text evidence="1">The sequence shown here is derived from an EMBL/GenBank/DDBJ whole genome shotgun (WGS) entry which is preliminary data.</text>
</comment>
<reference evidence="1" key="1">
    <citation type="submission" date="2022-06" db="EMBL/GenBank/DDBJ databases">
        <title>Rothia sp. isolated from sandalwood seedling.</title>
        <authorList>
            <person name="Tuikhar N."/>
            <person name="Kirdat K."/>
            <person name="Thorat V."/>
            <person name="Swetha P."/>
            <person name="Padma S."/>
            <person name="Sundararaj R."/>
            <person name="Yadav A."/>
        </authorList>
    </citation>
    <scope>NUCLEOTIDE SEQUENCE</scope>
    <source>
        <strain evidence="1">AR01</strain>
    </source>
</reference>
<dbReference type="EMBL" id="JANAFB010000004">
    <property type="protein sequence ID" value="MCP3425032.1"/>
    <property type="molecule type" value="Genomic_DNA"/>
</dbReference>
<dbReference type="Pfam" id="PF05768">
    <property type="entry name" value="Glrx-like"/>
    <property type="match status" value="1"/>
</dbReference>
<gene>
    <name evidence="1" type="ORF">NBM05_03035</name>
</gene>
<dbReference type="Gene3D" id="3.40.30.10">
    <property type="entry name" value="Glutaredoxin"/>
    <property type="match status" value="1"/>
</dbReference>
<evidence type="ECO:0000313" key="1">
    <source>
        <dbReference type="EMBL" id="MCP3425032.1"/>
    </source>
</evidence>
<protein>
    <submittedName>
        <fullName evidence="1">Glutaredoxin family protein</fullName>
    </submittedName>
</protein>
<keyword evidence="2" id="KW-1185">Reference proteome</keyword>
<evidence type="ECO:0000313" key="2">
    <source>
        <dbReference type="Proteomes" id="UP001139502"/>
    </source>
</evidence>